<dbReference type="Proteomes" id="UP000595917">
    <property type="component" value="Chromosome"/>
</dbReference>
<dbReference type="RefSeq" id="WP_215626989.1">
    <property type="nucleotide sequence ID" value="NZ_CP067089.2"/>
</dbReference>
<dbReference type="PANTHER" id="PTHR33747:SF1">
    <property type="entry name" value="ADENYLATE CYCLASE-ASSOCIATED CAP C-TERMINAL DOMAIN-CONTAINING PROTEIN"/>
    <property type="match status" value="1"/>
</dbReference>
<dbReference type="InterPro" id="IPR032710">
    <property type="entry name" value="NTF2-like_dom_sf"/>
</dbReference>
<dbReference type="Gene3D" id="3.10.450.50">
    <property type="match status" value="1"/>
</dbReference>
<organism evidence="2 3">
    <name type="scientific">Breznakiella homolactica</name>
    <dbReference type="NCBI Taxonomy" id="2798577"/>
    <lineage>
        <taxon>Bacteria</taxon>
        <taxon>Pseudomonadati</taxon>
        <taxon>Spirochaetota</taxon>
        <taxon>Spirochaetia</taxon>
        <taxon>Spirochaetales</taxon>
        <taxon>Breznakiellaceae</taxon>
        <taxon>Breznakiella</taxon>
    </lineage>
</organism>
<dbReference type="PANTHER" id="PTHR33747">
    <property type="entry name" value="UPF0225 PROTEIN SCO1677"/>
    <property type="match status" value="1"/>
</dbReference>
<dbReference type="InterPro" id="IPR004027">
    <property type="entry name" value="SEC_C_motif"/>
</dbReference>
<sequence length="163" mass="18074">MKLCPCGSGRAYTECCGPYITGAQKAPTAEALMRSRYSAYAEHEINYILNTCTSSGERDIDEKQTRDWSEKSEWLGLEIHSVIKGGPGDDEGTVEFTASYMTNGLKDRHHERARFTKTNGEWLYSDGDIIPETIVRQGPKVGRNEPCPCGSGKKYKHCCGRGA</sequence>
<proteinExistence type="predicted"/>
<dbReference type="AlphaFoldDB" id="A0A7T7XNP6"/>
<gene>
    <name evidence="2" type="ORF">JFL75_01845</name>
</gene>
<dbReference type="NCBIfam" id="NF002449">
    <property type="entry name" value="PRK01617.1"/>
    <property type="match status" value="1"/>
</dbReference>
<dbReference type="SUPFAM" id="SSF103642">
    <property type="entry name" value="Sec-C motif"/>
    <property type="match status" value="1"/>
</dbReference>
<dbReference type="Pfam" id="PF02810">
    <property type="entry name" value="SEC-C"/>
    <property type="match status" value="2"/>
</dbReference>
<protein>
    <submittedName>
        <fullName evidence="2">YchJ family protein</fullName>
    </submittedName>
</protein>
<keyword evidence="3" id="KW-1185">Reference proteome</keyword>
<name>A0A7T7XNP6_9SPIR</name>
<evidence type="ECO:0000259" key="1">
    <source>
        <dbReference type="Pfam" id="PF17775"/>
    </source>
</evidence>
<accession>A0A7T7XNP6</accession>
<dbReference type="KEGG" id="bhc:JFL75_01845"/>
<dbReference type="SUPFAM" id="SSF54427">
    <property type="entry name" value="NTF2-like"/>
    <property type="match status" value="1"/>
</dbReference>
<feature type="domain" description="YchJ-like middle NTF2-like" evidence="1">
    <location>
        <begin position="28"/>
        <end position="127"/>
    </location>
</feature>
<dbReference type="NCBIfam" id="NF002486">
    <property type="entry name" value="PRK01752.1"/>
    <property type="match status" value="1"/>
</dbReference>
<dbReference type="EMBL" id="CP067089">
    <property type="protein sequence ID" value="QQO09686.1"/>
    <property type="molecule type" value="Genomic_DNA"/>
</dbReference>
<dbReference type="InterPro" id="IPR048469">
    <property type="entry name" value="YchJ-like_M"/>
</dbReference>
<evidence type="ECO:0000313" key="3">
    <source>
        <dbReference type="Proteomes" id="UP000595917"/>
    </source>
</evidence>
<dbReference type="Pfam" id="PF17775">
    <property type="entry name" value="YchJ_M-like"/>
    <property type="match status" value="1"/>
</dbReference>
<evidence type="ECO:0000313" key="2">
    <source>
        <dbReference type="EMBL" id="QQO09686.1"/>
    </source>
</evidence>
<reference evidence="2" key="1">
    <citation type="submission" date="2021-01" db="EMBL/GenBank/DDBJ databases">
        <title>Description of Breznakiella homolactica.</title>
        <authorList>
            <person name="Song Y."/>
            <person name="Brune A."/>
        </authorList>
    </citation>
    <scope>NUCLEOTIDE SEQUENCE</scope>
    <source>
        <strain evidence="2">RmG30</strain>
    </source>
</reference>